<evidence type="ECO:0000313" key="2">
    <source>
        <dbReference type="EMBL" id="EDO36426.1"/>
    </source>
</evidence>
<dbReference type="HOGENOM" id="CLU_970758_0_0_1"/>
<proteinExistence type="predicted"/>
<gene>
    <name evidence="2" type="ORF">NEMVEDRAFT_v1g212880</name>
</gene>
<organism evidence="2 3">
    <name type="scientific">Nematostella vectensis</name>
    <name type="common">Starlet sea anemone</name>
    <dbReference type="NCBI Taxonomy" id="45351"/>
    <lineage>
        <taxon>Eukaryota</taxon>
        <taxon>Metazoa</taxon>
        <taxon>Cnidaria</taxon>
        <taxon>Anthozoa</taxon>
        <taxon>Hexacorallia</taxon>
        <taxon>Actiniaria</taxon>
        <taxon>Edwardsiidae</taxon>
        <taxon>Nematostella</taxon>
    </lineage>
</organism>
<name>A7SIP7_NEMVE</name>
<dbReference type="eggNOG" id="ENOG502QRYC">
    <property type="taxonomic scope" value="Eukaryota"/>
</dbReference>
<sequence length="287" mass="32226">MDFAKALDNDKHDILVEKLKACPLNPHIINCISDVLPESVEGNRIEAIKTQMAALEATMNSEWERLIAETEESVQVLAWIVSGPVVGCMVYRCDFHRVQACERWTSKLSNSAPGGEKHETLTMLPSIAESFIEDIYLERFNLLKESTIWKRNEAMRRWFENIWLKAHRYIETNTRSTCKASQSSYASKALETETHPKPTNPATHPKPTKPTNPATHPKPTNPGTNPKPTNPGTHPKPMNPGTHPKPTNPATDPKPTNPGTRPKPTIQEHVQSPQSRNTSKARLSMDF</sequence>
<dbReference type="Proteomes" id="UP000001593">
    <property type="component" value="Unassembled WGS sequence"/>
</dbReference>
<feature type="compositionally biased region" description="Polar residues" evidence="1">
    <location>
        <begin position="174"/>
        <end position="186"/>
    </location>
</feature>
<dbReference type="AlphaFoldDB" id="A7SIP7"/>
<feature type="compositionally biased region" description="Low complexity" evidence="1">
    <location>
        <begin position="215"/>
        <end position="236"/>
    </location>
</feature>
<keyword evidence="3" id="KW-1185">Reference proteome</keyword>
<evidence type="ECO:0000256" key="1">
    <source>
        <dbReference type="SAM" id="MobiDB-lite"/>
    </source>
</evidence>
<dbReference type="EMBL" id="DS469670">
    <property type="protein sequence ID" value="EDO36426.1"/>
    <property type="molecule type" value="Genomic_DNA"/>
</dbReference>
<evidence type="ECO:0000313" key="3">
    <source>
        <dbReference type="Proteomes" id="UP000001593"/>
    </source>
</evidence>
<dbReference type="PRINTS" id="PR01217">
    <property type="entry name" value="PRICHEXTENSN"/>
</dbReference>
<reference evidence="2 3" key="1">
    <citation type="journal article" date="2007" name="Science">
        <title>Sea anemone genome reveals ancestral eumetazoan gene repertoire and genomic organization.</title>
        <authorList>
            <person name="Putnam N.H."/>
            <person name="Srivastava M."/>
            <person name="Hellsten U."/>
            <person name="Dirks B."/>
            <person name="Chapman J."/>
            <person name="Salamov A."/>
            <person name="Terry A."/>
            <person name="Shapiro H."/>
            <person name="Lindquist E."/>
            <person name="Kapitonov V.V."/>
            <person name="Jurka J."/>
            <person name="Genikhovich G."/>
            <person name="Grigoriev I.V."/>
            <person name="Lucas S.M."/>
            <person name="Steele R.E."/>
            <person name="Finnerty J.R."/>
            <person name="Technau U."/>
            <person name="Martindale M.Q."/>
            <person name="Rokhsar D.S."/>
        </authorList>
    </citation>
    <scope>NUCLEOTIDE SEQUENCE [LARGE SCALE GENOMIC DNA]</scope>
    <source>
        <strain evidence="3">CH2 X CH6</strain>
    </source>
</reference>
<feature type="region of interest" description="Disordered" evidence="1">
    <location>
        <begin position="174"/>
        <end position="287"/>
    </location>
</feature>
<dbReference type="PANTHER" id="PTHR47456:SF1">
    <property type="entry name" value="PHD-TYPE DOMAIN-CONTAINING PROTEIN"/>
    <property type="match status" value="1"/>
</dbReference>
<protein>
    <submittedName>
        <fullName evidence="2">Uncharacterized protein</fullName>
    </submittedName>
</protein>
<dbReference type="InParanoid" id="A7SIP7"/>
<feature type="compositionally biased region" description="Polar residues" evidence="1">
    <location>
        <begin position="268"/>
        <end position="281"/>
    </location>
</feature>
<accession>A7SIP7</accession>
<dbReference type="PANTHER" id="PTHR47456">
    <property type="entry name" value="PHD-TYPE DOMAIN-CONTAINING PROTEIN"/>
    <property type="match status" value="1"/>
</dbReference>